<reference evidence="5" key="1">
    <citation type="journal article" date="2014" name="BMC Genomics">
        <title>Characterizing the developmental transcriptome of the oriental fruit fly, Bactrocera dorsalis (Diptera: Tephritidae) through comparative genomic analysis with Drosophila melanogaster utilizing modENCODE datasets.</title>
        <authorList>
            <person name="Geib S.M."/>
            <person name="Calla B."/>
            <person name="Hall B."/>
            <person name="Hou S."/>
            <person name="Manoukis N.C."/>
        </authorList>
    </citation>
    <scope>NUCLEOTIDE SEQUENCE</scope>
    <source>
        <strain evidence="5">Punador</strain>
    </source>
</reference>
<keyword evidence="6" id="KW-1185">Reference proteome</keyword>
<dbReference type="KEGG" id="bdr:105230257"/>
<dbReference type="PANTHER" id="PTHR11188:SF167">
    <property type="entry name" value="ARRESTIN C-TERMINAL-LIKE DOMAIN-CONTAINING PROTEIN-RELATED"/>
    <property type="match status" value="1"/>
</dbReference>
<evidence type="ECO:0000256" key="2">
    <source>
        <dbReference type="ARBA" id="ARBA00022606"/>
    </source>
</evidence>
<dbReference type="SUPFAM" id="SSF81296">
    <property type="entry name" value="E set domains"/>
    <property type="match status" value="2"/>
</dbReference>
<feature type="compositionally biased region" description="Low complexity" evidence="3">
    <location>
        <begin position="512"/>
        <end position="524"/>
    </location>
</feature>
<gene>
    <name evidence="5" type="primary">ARRD3</name>
    <name evidence="7" type="synonym">LOC105230257</name>
</gene>
<dbReference type="Pfam" id="PF02752">
    <property type="entry name" value="Arrestin_C"/>
    <property type="match status" value="1"/>
</dbReference>
<sequence length="556" mass="60725">MATEKLRITLNNPEKVYSAGETIKGEICLNLTKRTKIRAIKVQITGKGKCKWIEILRKNSNNESARSLFYSSKEIYAHNEHTLPVFEPRGIELNPGEHNFEFTVPLEYNLPSSFKGSYGSIKYKLRIVIQRPWTFDERHIIPLTVLKHMPLSPCYRSNPTSLEKQITKTISLFGTRPITMLALLPEDSAVRGEPLRICVTVTNNSTTNVEKLRFSVLQYIWYYSHVPLRVQKMECVPLVNKETGAVHKKSERSFAHELMIPPTTQPSDDELSGVINISYELRVEAVLRGFFKNLILNLPFKMYSSGASAVLNNLSGGPPRPPPRYGNRNSVNIGMVANVTMNGAGNPFENSATPLSIATYPSLDSSIGSPSHSSQYSEYSSLRSVNSDSSAASPALAGDISYVSGISSNSSTTTLSPALAGDLSYESCASPQFNSPSARASLRSSTVPYVMYPPSSSPLMINSYPPAQVPTYPSLSESPGYSLMRLPEDVLPPPPITPPSGSTVGTLARQESSTSATTAAARSSFLHGMQPPGAHELPPSYEELFGSATAPPQTPK</sequence>
<name>A0A034WLZ8_BACDO</name>
<dbReference type="InterPro" id="IPR011022">
    <property type="entry name" value="Arrestin_C-like"/>
</dbReference>
<feature type="domain" description="Arrestin C-terminal-like" evidence="4">
    <location>
        <begin position="174"/>
        <end position="307"/>
    </location>
</feature>
<evidence type="ECO:0000259" key="4">
    <source>
        <dbReference type="SMART" id="SM01017"/>
    </source>
</evidence>
<dbReference type="AlphaFoldDB" id="A0A034WLZ8"/>
<protein>
    <submittedName>
        <fullName evidence="5 7">Arrestin domain-containing protein 3</fullName>
    </submittedName>
</protein>
<proteinExistence type="inferred from homology"/>
<organism evidence="5">
    <name type="scientific">Bactrocera dorsalis</name>
    <name type="common">Oriental fruit fly</name>
    <name type="synonym">Dacus dorsalis</name>
    <dbReference type="NCBI Taxonomy" id="27457"/>
    <lineage>
        <taxon>Eukaryota</taxon>
        <taxon>Metazoa</taxon>
        <taxon>Ecdysozoa</taxon>
        <taxon>Arthropoda</taxon>
        <taxon>Hexapoda</taxon>
        <taxon>Insecta</taxon>
        <taxon>Pterygota</taxon>
        <taxon>Neoptera</taxon>
        <taxon>Endopterygota</taxon>
        <taxon>Diptera</taxon>
        <taxon>Brachycera</taxon>
        <taxon>Muscomorpha</taxon>
        <taxon>Tephritoidea</taxon>
        <taxon>Tephritidae</taxon>
        <taxon>Bactrocera</taxon>
        <taxon>Bactrocera</taxon>
    </lineage>
</organism>
<dbReference type="InterPro" id="IPR014756">
    <property type="entry name" value="Ig_E-set"/>
</dbReference>
<evidence type="ECO:0000313" key="7">
    <source>
        <dbReference type="RefSeq" id="XP_011209238.1"/>
    </source>
</evidence>
<evidence type="ECO:0000256" key="1">
    <source>
        <dbReference type="ARBA" id="ARBA00005298"/>
    </source>
</evidence>
<comment type="similarity">
    <text evidence="1">Belongs to the arrestin family.</text>
</comment>
<accession>A0A034WLZ8</accession>
<reference evidence="7" key="2">
    <citation type="submission" date="2022-04" db="UniProtKB">
        <authorList>
            <consortium name="RefSeq"/>
        </authorList>
    </citation>
    <scope>IDENTIFICATION</scope>
    <source>
        <strain evidence="7">Punador</strain>
    </source>
</reference>
<evidence type="ECO:0000256" key="3">
    <source>
        <dbReference type="SAM" id="MobiDB-lite"/>
    </source>
</evidence>
<dbReference type="GeneID" id="105230257"/>
<dbReference type="Gene3D" id="2.60.40.640">
    <property type="match status" value="2"/>
</dbReference>
<dbReference type="OrthoDB" id="7785529at2759"/>
<keyword evidence="2" id="KW-0716">Sensory transduction</keyword>
<dbReference type="InterPro" id="IPR011021">
    <property type="entry name" value="Arrestin-like_N"/>
</dbReference>
<dbReference type="GO" id="GO:0005737">
    <property type="term" value="C:cytoplasm"/>
    <property type="evidence" value="ECO:0007669"/>
    <property type="project" value="TreeGrafter"/>
</dbReference>
<evidence type="ECO:0000313" key="6">
    <source>
        <dbReference type="Proteomes" id="UP001652620"/>
    </source>
</evidence>
<dbReference type="RefSeq" id="XP_011209238.2">
    <property type="nucleotide sequence ID" value="XM_011210936.4"/>
</dbReference>
<dbReference type="GO" id="GO:0015031">
    <property type="term" value="P:protein transport"/>
    <property type="evidence" value="ECO:0007669"/>
    <property type="project" value="TreeGrafter"/>
</dbReference>
<dbReference type="EMBL" id="GAKP01003288">
    <property type="protein sequence ID" value="JAC55664.1"/>
    <property type="molecule type" value="Transcribed_RNA"/>
</dbReference>
<feature type="domain" description="Arrestin C-terminal-like" evidence="4">
    <location>
        <begin position="2"/>
        <end position="151"/>
    </location>
</feature>
<feature type="compositionally biased region" description="Polar residues" evidence="3">
    <location>
        <begin position="500"/>
        <end position="511"/>
    </location>
</feature>
<dbReference type="InterPro" id="IPR050357">
    <property type="entry name" value="Arrestin_domain-protein"/>
</dbReference>
<dbReference type="PANTHER" id="PTHR11188">
    <property type="entry name" value="ARRESTIN DOMAIN CONTAINING PROTEIN"/>
    <property type="match status" value="1"/>
</dbReference>
<evidence type="ECO:0000313" key="5">
    <source>
        <dbReference type="EMBL" id="JAC55664.1"/>
    </source>
</evidence>
<dbReference type="Pfam" id="PF00339">
    <property type="entry name" value="Arrestin_N"/>
    <property type="match status" value="1"/>
</dbReference>
<dbReference type="Proteomes" id="UP001652620">
    <property type="component" value="Chromosome 2"/>
</dbReference>
<feature type="region of interest" description="Disordered" evidence="3">
    <location>
        <begin position="493"/>
        <end position="556"/>
    </location>
</feature>
<dbReference type="InterPro" id="IPR014752">
    <property type="entry name" value="Arrestin-like_C"/>
</dbReference>
<dbReference type="SMART" id="SM01017">
    <property type="entry name" value="Arrestin_C"/>
    <property type="match status" value="2"/>
</dbReference>
<dbReference type="RefSeq" id="XP_011209238.1">
    <property type="nucleotide sequence ID" value="XM_011210936.3"/>
</dbReference>